<dbReference type="Proteomes" id="UP001610334">
    <property type="component" value="Unassembled WGS sequence"/>
</dbReference>
<evidence type="ECO:0000313" key="1">
    <source>
        <dbReference type="EMBL" id="KAL2817186.1"/>
    </source>
</evidence>
<dbReference type="EMBL" id="JBFXLT010000019">
    <property type="protein sequence ID" value="KAL2817186.1"/>
    <property type="molecule type" value="Genomic_DNA"/>
</dbReference>
<reference evidence="1 2" key="1">
    <citation type="submission" date="2024-07" db="EMBL/GenBank/DDBJ databases">
        <title>Section-level genome sequencing and comparative genomics of Aspergillus sections Usti and Cavernicolus.</title>
        <authorList>
            <consortium name="Lawrence Berkeley National Laboratory"/>
            <person name="Nybo J.L."/>
            <person name="Vesth T.C."/>
            <person name="Theobald S."/>
            <person name="Frisvad J.C."/>
            <person name="Larsen T.O."/>
            <person name="Kjaerboelling I."/>
            <person name="Rothschild-Mancinelli K."/>
            <person name="Lyhne E.K."/>
            <person name="Kogle M.E."/>
            <person name="Barry K."/>
            <person name="Clum A."/>
            <person name="Na H."/>
            <person name="Ledsgaard L."/>
            <person name="Lin J."/>
            <person name="Lipzen A."/>
            <person name="Kuo A."/>
            <person name="Riley R."/>
            <person name="Mondo S."/>
            <person name="Labutti K."/>
            <person name="Haridas S."/>
            <person name="Pangalinan J."/>
            <person name="Salamov A.A."/>
            <person name="Simmons B.A."/>
            <person name="Magnuson J.K."/>
            <person name="Chen J."/>
            <person name="Drula E."/>
            <person name="Henrissat B."/>
            <person name="Wiebenga A."/>
            <person name="Lubbers R.J."/>
            <person name="Gomes A.C."/>
            <person name="Makela M.R."/>
            <person name="Stajich J."/>
            <person name="Grigoriev I.V."/>
            <person name="Mortensen U.H."/>
            <person name="De Vries R.P."/>
            <person name="Baker S.E."/>
            <person name="Andersen M.R."/>
        </authorList>
    </citation>
    <scope>NUCLEOTIDE SEQUENCE [LARGE SCALE GENOMIC DNA]</scope>
    <source>
        <strain evidence="1 2">CBS 588.65</strain>
    </source>
</reference>
<comment type="caution">
    <text evidence="1">The sequence shown here is derived from an EMBL/GenBank/DDBJ whole genome shotgun (WGS) entry which is preliminary data.</text>
</comment>
<organism evidence="1 2">
    <name type="scientific">Aspergillus granulosus</name>
    <dbReference type="NCBI Taxonomy" id="176169"/>
    <lineage>
        <taxon>Eukaryota</taxon>
        <taxon>Fungi</taxon>
        <taxon>Dikarya</taxon>
        <taxon>Ascomycota</taxon>
        <taxon>Pezizomycotina</taxon>
        <taxon>Eurotiomycetes</taxon>
        <taxon>Eurotiomycetidae</taxon>
        <taxon>Eurotiales</taxon>
        <taxon>Aspergillaceae</taxon>
        <taxon>Aspergillus</taxon>
        <taxon>Aspergillus subgen. Nidulantes</taxon>
    </lineage>
</organism>
<sequence>MEAYTNVVDYLATAIAVNLPATQDMSRWYSKPFQDCVPTVTTISDAAIQKNQQKANIQKGTMEHVYEKNWLEGFWTWLMEAEGTGGGGWTCKQFTDLFFPCDSNKLQSVYDGIAGNTYWDFIGITAELNKNMKGSMGGDYGAEVVRRTKNVRRTIEPMAPWRSIRKVLGKQKDVLDDLVLGCDIWTSDYIHGPLDATNNRIYNAIYSINQDLAAKYRQWVITTRLGQMMEVTKTQV</sequence>
<gene>
    <name evidence="1" type="ORF">BJX63DRAFT_386331</name>
</gene>
<proteinExistence type="predicted"/>
<evidence type="ECO:0000313" key="2">
    <source>
        <dbReference type="Proteomes" id="UP001610334"/>
    </source>
</evidence>
<keyword evidence="2" id="KW-1185">Reference proteome</keyword>
<protein>
    <submittedName>
        <fullName evidence="1">Uncharacterized protein</fullName>
    </submittedName>
</protein>
<accession>A0ABR4HNX0</accession>
<name>A0ABR4HNX0_9EURO</name>